<feature type="transmembrane region" description="Helical" evidence="1">
    <location>
        <begin position="6"/>
        <end position="24"/>
    </location>
</feature>
<dbReference type="InterPro" id="IPR025641">
    <property type="entry name" value="DUF4340"/>
</dbReference>
<dbReference type="EMBL" id="AP024110">
    <property type="protein sequence ID" value="BCM24470.1"/>
    <property type="molecule type" value="Genomic_DNA"/>
</dbReference>
<keyword evidence="1" id="KW-0812">Transmembrane</keyword>
<keyword evidence="4" id="KW-1185">Reference proteome</keyword>
<evidence type="ECO:0000256" key="1">
    <source>
        <dbReference type="SAM" id="Phobius"/>
    </source>
</evidence>
<dbReference type="RefSeq" id="WP_221764999.1">
    <property type="nucleotide sequence ID" value="NZ_AP024110.1"/>
</dbReference>
<dbReference type="Pfam" id="PF14238">
    <property type="entry name" value="DUF4340"/>
    <property type="match status" value="1"/>
</dbReference>
<keyword evidence="1" id="KW-0472">Membrane</keyword>
<feature type="domain" description="DUF4340" evidence="2">
    <location>
        <begin position="68"/>
        <end position="229"/>
    </location>
</feature>
<accession>A0A8D5FZ97</accession>
<name>A0A8D5FZ97_9PROT</name>
<gene>
    <name evidence="3" type="ORF">ZMTM_07290</name>
</gene>
<dbReference type="AlphaFoldDB" id="A0A8D5FZ97"/>
<evidence type="ECO:0000313" key="4">
    <source>
        <dbReference type="Proteomes" id="UP000826722"/>
    </source>
</evidence>
<protein>
    <recommendedName>
        <fullName evidence="2">DUF4340 domain-containing protein</fullName>
    </recommendedName>
</protein>
<dbReference type="Proteomes" id="UP000826722">
    <property type="component" value="Chromosome"/>
</dbReference>
<sequence length="292" mass="33311">MKSRWIVNLVLLILVVAIATFLYFRPMPKEEGPKTYEISSMKLADFNKVSIEFPAKAPVVFEKIDGNWRITKPFDARADLSSVQRILSVVAATTTEKFTLGDPSQFGLDQPKLKLKLNDEEFLFGTINPVSGEQYVQYKDSVYLVQTTYSESAGIQIEEMMDKSPFKPGEKPTGFDFSRLEQWEESRLQVDLADGKWTTSVANAKLTQNEMNEWFDEYWKHMAVTSVERYTPDRRATYPSLEVKLEGGAKVHFDKMQESPEIILGRPDEGIKYHMPPDSGFTMLNPPVTLAK</sequence>
<keyword evidence="1" id="KW-1133">Transmembrane helix</keyword>
<evidence type="ECO:0000259" key="2">
    <source>
        <dbReference type="Pfam" id="PF14238"/>
    </source>
</evidence>
<dbReference type="KEGG" id="mpau:ZMTM_07290"/>
<evidence type="ECO:0000313" key="3">
    <source>
        <dbReference type="EMBL" id="BCM24470.1"/>
    </source>
</evidence>
<organism evidence="3 4">
    <name type="scientific">Methyloradius palustris</name>
    <dbReference type="NCBI Taxonomy" id="2778876"/>
    <lineage>
        <taxon>Bacteria</taxon>
        <taxon>Pseudomonadati</taxon>
        <taxon>Pseudomonadota</taxon>
        <taxon>Betaproteobacteria</taxon>
        <taxon>Nitrosomonadales</taxon>
        <taxon>Methylophilaceae</taxon>
        <taxon>Methyloradius</taxon>
    </lineage>
</organism>
<reference evidence="3" key="1">
    <citation type="journal article" date="2021" name="Arch. Microbiol.">
        <title>Methyloradius palustris gen. nov., sp. nov., a methanol-oxidizing bacterium isolated from snow.</title>
        <authorList>
            <person name="Miyadera T."/>
            <person name="Kojima H."/>
            <person name="Fukui M."/>
        </authorList>
    </citation>
    <scope>NUCLEOTIDE SEQUENCE</scope>
    <source>
        <strain evidence="3">Zm11</strain>
    </source>
</reference>
<proteinExistence type="predicted"/>